<dbReference type="EMBL" id="JADQTO010000035">
    <property type="protein sequence ID" value="MBG0568166.1"/>
    <property type="molecule type" value="Genomic_DNA"/>
</dbReference>
<gene>
    <name evidence="1" type="ORF">I4J89_42725</name>
</gene>
<accession>A0A931CKN1</accession>
<dbReference type="Proteomes" id="UP000598146">
    <property type="component" value="Unassembled WGS sequence"/>
</dbReference>
<dbReference type="RefSeq" id="WP_196419943.1">
    <property type="nucleotide sequence ID" value="NZ_JADQTO010000035.1"/>
</dbReference>
<comment type="caution">
    <text evidence="1">The sequence shown here is derived from an EMBL/GenBank/DDBJ whole genome shotgun (WGS) entry which is preliminary data.</text>
</comment>
<reference evidence="1" key="1">
    <citation type="submission" date="2020-11" db="EMBL/GenBank/DDBJ databases">
        <title>Isolation and identification of active actinomycetes.</title>
        <authorList>
            <person name="Sun X."/>
        </authorList>
    </citation>
    <scope>NUCLEOTIDE SEQUENCE</scope>
    <source>
        <strain evidence="1">NEAU-A11</strain>
    </source>
</reference>
<protein>
    <submittedName>
        <fullName evidence="1">Uncharacterized protein</fullName>
    </submittedName>
</protein>
<organism evidence="1 2">
    <name type="scientific">Actinoplanes aureus</name>
    <dbReference type="NCBI Taxonomy" id="2792083"/>
    <lineage>
        <taxon>Bacteria</taxon>
        <taxon>Bacillati</taxon>
        <taxon>Actinomycetota</taxon>
        <taxon>Actinomycetes</taxon>
        <taxon>Micromonosporales</taxon>
        <taxon>Micromonosporaceae</taxon>
        <taxon>Actinoplanes</taxon>
    </lineage>
</organism>
<evidence type="ECO:0000313" key="1">
    <source>
        <dbReference type="EMBL" id="MBG0568166.1"/>
    </source>
</evidence>
<keyword evidence="2" id="KW-1185">Reference proteome</keyword>
<proteinExistence type="predicted"/>
<evidence type="ECO:0000313" key="2">
    <source>
        <dbReference type="Proteomes" id="UP000598146"/>
    </source>
</evidence>
<sequence length="94" mass="10242">MSDEILDIAHGDARLAQALRQTLASIAEQGSDQMREMARDVLDGASLRQVATSSAYGDEVGEAIGEFWTKYQEMTPGERAELEGVGRTHFTAPE</sequence>
<name>A0A931CKN1_9ACTN</name>
<dbReference type="AlphaFoldDB" id="A0A931CKN1"/>